<reference evidence="1" key="1">
    <citation type="submission" date="2021-03" db="EMBL/GenBank/DDBJ databases">
        <authorList>
            <person name="Tran Van P."/>
        </authorList>
    </citation>
    <scope>NUCLEOTIDE SEQUENCE</scope>
</reference>
<dbReference type="Proteomes" id="UP001153148">
    <property type="component" value="Unassembled WGS sequence"/>
</dbReference>
<sequence length="53" mass="6384">MSRICTKVDLRCLPEEDQHAHFCRSGWKPWRWRFGQPSSRQHHGPHHHEEAVV</sequence>
<keyword evidence="2" id="KW-1185">Reference proteome</keyword>
<gene>
    <name evidence="1" type="ORF">TPAB3V08_LOCUS14812</name>
</gene>
<comment type="caution">
    <text evidence="1">The sequence shown here is derived from an EMBL/GenBank/DDBJ whole genome shotgun (WGS) entry which is preliminary data.</text>
</comment>
<proteinExistence type="predicted"/>
<evidence type="ECO:0000313" key="2">
    <source>
        <dbReference type="Proteomes" id="UP001153148"/>
    </source>
</evidence>
<accession>A0ABN7PJE8</accession>
<protein>
    <submittedName>
        <fullName evidence="1">Uncharacterized protein</fullName>
    </submittedName>
</protein>
<evidence type="ECO:0000313" key="1">
    <source>
        <dbReference type="EMBL" id="CAG2067869.1"/>
    </source>
</evidence>
<name>A0ABN7PJE8_TIMPD</name>
<dbReference type="EMBL" id="CAJPIN010076949">
    <property type="protein sequence ID" value="CAG2067869.1"/>
    <property type="molecule type" value="Genomic_DNA"/>
</dbReference>
<organism evidence="1 2">
    <name type="scientific">Timema podura</name>
    <name type="common">Walking stick</name>
    <dbReference type="NCBI Taxonomy" id="61482"/>
    <lineage>
        <taxon>Eukaryota</taxon>
        <taxon>Metazoa</taxon>
        <taxon>Ecdysozoa</taxon>
        <taxon>Arthropoda</taxon>
        <taxon>Hexapoda</taxon>
        <taxon>Insecta</taxon>
        <taxon>Pterygota</taxon>
        <taxon>Neoptera</taxon>
        <taxon>Polyneoptera</taxon>
        <taxon>Phasmatodea</taxon>
        <taxon>Timematodea</taxon>
        <taxon>Timematoidea</taxon>
        <taxon>Timematidae</taxon>
        <taxon>Timema</taxon>
    </lineage>
</organism>